<dbReference type="AlphaFoldDB" id="A0A5B7IUY5"/>
<accession>A0A5B7IUY5</accession>
<comment type="caution">
    <text evidence="1">The sequence shown here is derived from an EMBL/GenBank/DDBJ whole genome shotgun (WGS) entry which is preliminary data.</text>
</comment>
<evidence type="ECO:0000313" key="2">
    <source>
        <dbReference type="Proteomes" id="UP000324222"/>
    </source>
</evidence>
<name>A0A5B7IUY5_PORTR</name>
<dbReference type="EMBL" id="VSRR010071047">
    <property type="protein sequence ID" value="MPC86295.1"/>
    <property type="molecule type" value="Genomic_DNA"/>
</dbReference>
<protein>
    <submittedName>
        <fullName evidence="1">Uncharacterized protein</fullName>
    </submittedName>
</protein>
<keyword evidence="2" id="KW-1185">Reference proteome</keyword>
<dbReference type="Proteomes" id="UP000324222">
    <property type="component" value="Unassembled WGS sequence"/>
</dbReference>
<gene>
    <name evidence="1" type="ORF">E2C01_081118</name>
</gene>
<evidence type="ECO:0000313" key="1">
    <source>
        <dbReference type="EMBL" id="MPC86295.1"/>
    </source>
</evidence>
<sequence>MNKVEKLEKCRLPWAAAAEEVTFNGIRWARKGICAVVCHLTLKCVSVYNISVVGGYHTSRYSSRHQHQASILQWWDSNSCTWTGIIKVQDHTKSCTR</sequence>
<organism evidence="1 2">
    <name type="scientific">Portunus trituberculatus</name>
    <name type="common">Swimming crab</name>
    <name type="synonym">Neptunus trituberculatus</name>
    <dbReference type="NCBI Taxonomy" id="210409"/>
    <lineage>
        <taxon>Eukaryota</taxon>
        <taxon>Metazoa</taxon>
        <taxon>Ecdysozoa</taxon>
        <taxon>Arthropoda</taxon>
        <taxon>Crustacea</taxon>
        <taxon>Multicrustacea</taxon>
        <taxon>Malacostraca</taxon>
        <taxon>Eumalacostraca</taxon>
        <taxon>Eucarida</taxon>
        <taxon>Decapoda</taxon>
        <taxon>Pleocyemata</taxon>
        <taxon>Brachyura</taxon>
        <taxon>Eubrachyura</taxon>
        <taxon>Portunoidea</taxon>
        <taxon>Portunidae</taxon>
        <taxon>Portuninae</taxon>
        <taxon>Portunus</taxon>
    </lineage>
</organism>
<reference evidence="1 2" key="1">
    <citation type="submission" date="2019-05" db="EMBL/GenBank/DDBJ databases">
        <title>Another draft genome of Portunus trituberculatus and its Hox gene families provides insights of decapod evolution.</title>
        <authorList>
            <person name="Jeong J.-H."/>
            <person name="Song I."/>
            <person name="Kim S."/>
            <person name="Choi T."/>
            <person name="Kim D."/>
            <person name="Ryu S."/>
            <person name="Kim W."/>
        </authorList>
    </citation>
    <scope>NUCLEOTIDE SEQUENCE [LARGE SCALE GENOMIC DNA]</scope>
    <source>
        <tissue evidence="1">Muscle</tissue>
    </source>
</reference>
<proteinExistence type="predicted"/>